<feature type="compositionally biased region" description="Low complexity" evidence="4">
    <location>
        <begin position="37"/>
        <end position="58"/>
    </location>
</feature>
<dbReference type="SUPFAM" id="SSF56104">
    <property type="entry name" value="SAICAR synthase-like"/>
    <property type="match status" value="1"/>
</dbReference>
<organism evidence="6 7">
    <name type="scientific">Linnemannia elongata AG-77</name>
    <dbReference type="NCBI Taxonomy" id="1314771"/>
    <lineage>
        <taxon>Eukaryota</taxon>
        <taxon>Fungi</taxon>
        <taxon>Fungi incertae sedis</taxon>
        <taxon>Mucoromycota</taxon>
        <taxon>Mortierellomycotina</taxon>
        <taxon>Mortierellomycetes</taxon>
        <taxon>Mortierellales</taxon>
        <taxon>Mortierellaceae</taxon>
        <taxon>Linnemannia</taxon>
    </lineage>
</organism>
<feature type="region of interest" description="Disordered" evidence="4">
    <location>
        <begin position="1"/>
        <end position="58"/>
    </location>
</feature>
<keyword evidence="1 3" id="KW-0547">Nucleotide-binding</keyword>
<feature type="region of interest" description="Disordered" evidence="4">
    <location>
        <begin position="75"/>
        <end position="101"/>
    </location>
</feature>
<dbReference type="STRING" id="1314771.A0A197K590"/>
<keyword evidence="3" id="KW-0418">Kinase</keyword>
<evidence type="ECO:0000256" key="2">
    <source>
        <dbReference type="ARBA" id="ARBA00022840"/>
    </source>
</evidence>
<keyword evidence="3" id="KW-0808">Transferase</keyword>
<dbReference type="Proteomes" id="UP000078512">
    <property type="component" value="Unassembled WGS sequence"/>
</dbReference>
<keyword evidence="2 3" id="KW-0067">ATP-binding</keyword>
<dbReference type="InterPro" id="IPR027483">
    <property type="entry name" value="PInositol-4-P-4/5-kinase_C_sf"/>
</dbReference>
<feature type="compositionally biased region" description="Basic and acidic residues" evidence="4">
    <location>
        <begin position="885"/>
        <end position="898"/>
    </location>
</feature>
<feature type="region of interest" description="Disordered" evidence="4">
    <location>
        <begin position="433"/>
        <end position="453"/>
    </location>
</feature>
<feature type="compositionally biased region" description="Low complexity" evidence="4">
    <location>
        <begin position="1213"/>
        <end position="1224"/>
    </location>
</feature>
<proteinExistence type="predicted"/>
<feature type="domain" description="PIPK" evidence="5">
    <location>
        <begin position="1249"/>
        <end position="1580"/>
    </location>
</feature>
<dbReference type="EMBL" id="KV442027">
    <property type="protein sequence ID" value="OAQ31861.1"/>
    <property type="molecule type" value="Genomic_DNA"/>
</dbReference>
<dbReference type="Gene3D" id="3.30.800.10">
    <property type="entry name" value="Phosphatidylinositol Phosphate Kinase II Beta"/>
    <property type="match status" value="1"/>
</dbReference>
<feature type="region of interest" description="Disordered" evidence="4">
    <location>
        <begin position="879"/>
        <end position="898"/>
    </location>
</feature>
<dbReference type="GO" id="GO:0046854">
    <property type="term" value="P:phosphatidylinositol phosphate biosynthetic process"/>
    <property type="evidence" value="ECO:0007669"/>
    <property type="project" value="TreeGrafter"/>
</dbReference>
<dbReference type="PROSITE" id="PS51455">
    <property type="entry name" value="PIPK"/>
    <property type="match status" value="1"/>
</dbReference>
<gene>
    <name evidence="6" type="ORF">K457DRAFT_135649</name>
</gene>
<dbReference type="GO" id="GO:0000285">
    <property type="term" value="F:1-phosphatidylinositol-3-phosphate 5-kinase activity"/>
    <property type="evidence" value="ECO:0007669"/>
    <property type="project" value="InterPro"/>
</dbReference>
<sequence>MVSSKPLPPIPAPPPSEKRAHHLFSSVTHHHRKKSESAAAAAAAAATTTTTTTSTTTSTSVAANTGIATSAAVAPSTTAAAMTEPQQQQPHSQPQAQSTPASNSFFSFFTSAVSTIRSTNTATTPTATRSSSPAPSTIVGPTDDTTLSSLTDTTDPAIDNNLNTTLKPPMVTLDQRSFQHLRAIARQSIASSCLEPEFLWLGLLMDMLQKLAANMSDAWQQIEASFESTNYLDALDTSDIVTTVTEKNAKDKVKDKVKNKEKDKEKDKEDAKSLPQFGYSIQLVKNISTSQECSFTAGQFRGESILLEERTMEERLRPPKQEPIQILLGGTIALAAGADDLAKVEKILELLVFALCSMQLEMYLMQDHDIVRHEPSLFSPTSHDPEPRKPSISIQQNAISNSKRTSKSSMIFSWLSRGTLPAKYKKGTTQLSAQLDGQTGAGRDGRSSGLSTATPSLAEDFGLGEDLHSYQSYRFAKIIQQVEKAIISVSPDVSFPPPHLLLRLRDEEAVGPGSKRKSYTWEDVEFVAKKIGFGNRMGRPKMGGALGPLTRFGTTTSTATNQTGAAGKGNRLPIDSRAGLEHLMTNGNALQGIFNHQSISFSHSYYWSATAAAPCESPRLITMEYYRKEGMYEDMDLGEMIEYLCRRAHHLCNDKKCGHKRLEHISTYTHGEARINITLEQPRPDSATDFDSAEFTPFLSNNKTMAVWTRCKMCKTRTKPRMVSRASRIYSFGKYLELLLYNHHFEPGPRPLCDHALSKDAIARCFLYRGLVVNFEVESIDLFEMRISRLQCNEDFPTMPRLSPSDWNDDPHDFTTTNASTGPPSSQVSMVSISAHCDYITDTEHSSQIDATRIEIMHFYESCKKIIVAMEEHFGETKSVMKRTSKQDSSTRRAAMDPAKKAALSSLDDLGDRWKTDEFDLYDQLKKIPITRLNDLRNRFKDYIKRTMRSMEAWQTEHYPELTHSLNSWTLPEYVTSEILHTFPRSSVIVRENEPSSIIASTLSSMDYLTLLSSMCNQDADLTDEEEAAPKPPEKDLFMRRASLGVPAPGPLRTSRSAGSATLVTRKSGSSDSEASTAVNSAANGSPDKGDKGDNVSQASAQDDDDEDGDEDFLVVDGYETAVKFVRPTKLDISSMLASGTMSPRSTMGIHFASGRNGKNSTLGLGSIERRADGTVARPVSMMALNSSTPIFSASPLATPTDHNNQSASFFISPPDSRSTTPTPGAKSKNPFGYQALTSGLSGTMKGLSLNSLSEKIGSGFTNYGAFSASIDKADKEFFKADGTERSMRETLALEQELESSVRSPHLKARFSHGKTSFSCTVYYAAEFDTLRRRCGIHQNYVQSLSRCNVWNANGGKSKSSFYKTKDDRFVVKQMVSSWNIAEKDELLKFAPKYFDYMEKTHEAPTVLAKIFGFYTFKIKNGQSGQVMKIDVLVMEHLFYNQKITRTFDLKGIQDRHAGSKPNTTGGGSTTLWDGDFIEGRYRALLLIHSHSKKIIRESLLNDTEFLAGANIMDYSLLVGVDDERKELVVGIVDFIGAYTWYKRIESKGKTTLRGAKDNVTVLPPQQYKTRFREAMERYFLAVPDKWSKAALEQESSSPATAITTTTGTPGTTVTASRKPSAVDGAFVAASTTLLLPSSIPEGSKESLATPTLEQSIKKKTSGYLEKMSKAIIMSSGRTGGGVVETESGTTTIATALEKGDAAAAAIPVVGEGETEFCVKKLPRVFYPLD</sequence>
<feature type="compositionally biased region" description="Polar residues" evidence="4">
    <location>
        <begin position="1054"/>
        <end position="1084"/>
    </location>
</feature>
<dbReference type="PANTHER" id="PTHR45748:SF7">
    <property type="entry name" value="1-PHOSPHATIDYLINOSITOL 3-PHOSPHATE 5-KINASE-RELATED"/>
    <property type="match status" value="1"/>
</dbReference>
<feature type="compositionally biased region" description="Low complexity" evidence="4">
    <location>
        <begin position="119"/>
        <end position="155"/>
    </location>
</feature>
<dbReference type="InterPro" id="IPR027484">
    <property type="entry name" value="PInositol-4-P-5-kinase_N"/>
</dbReference>
<accession>A0A197K590</accession>
<dbReference type="OrthoDB" id="158357at2759"/>
<feature type="region of interest" description="Disordered" evidence="4">
    <location>
        <begin position="375"/>
        <end position="404"/>
    </location>
</feature>
<feature type="compositionally biased region" description="Low complexity" evidence="4">
    <location>
        <begin position="391"/>
        <end position="402"/>
    </location>
</feature>
<dbReference type="CDD" id="cd17300">
    <property type="entry name" value="PIPKc_PIKfyve"/>
    <property type="match status" value="1"/>
</dbReference>
<dbReference type="InterPro" id="IPR002498">
    <property type="entry name" value="PInositol-4-P-4/5-kinase_core"/>
</dbReference>
<evidence type="ECO:0000256" key="4">
    <source>
        <dbReference type="SAM" id="MobiDB-lite"/>
    </source>
</evidence>
<dbReference type="InterPro" id="IPR044769">
    <property type="entry name" value="PIKfyve_PIPKc"/>
</dbReference>
<dbReference type="PANTHER" id="PTHR45748">
    <property type="entry name" value="1-PHOSPHATIDYLINOSITOL 3-PHOSPHATE 5-KINASE-RELATED"/>
    <property type="match status" value="1"/>
</dbReference>
<dbReference type="Gene3D" id="3.30.810.10">
    <property type="entry name" value="2-Layer Sandwich"/>
    <property type="match status" value="1"/>
</dbReference>
<feature type="compositionally biased region" description="Acidic residues" evidence="4">
    <location>
        <begin position="1102"/>
        <end position="1111"/>
    </location>
</feature>
<protein>
    <recommendedName>
        <fullName evidence="5">PIPK domain-containing protein</fullName>
    </recommendedName>
</protein>
<dbReference type="Pfam" id="PF01504">
    <property type="entry name" value="PIP5K"/>
    <property type="match status" value="1"/>
</dbReference>
<feature type="region of interest" description="Disordered" evidence="4">
    <location>
        <begin position="1211"/>
        <end position="1232"/>
    </location>
</feature>
<feature type="region of interest" description="Disordered" evidence="4">
    <location>
        <begin position="1044"/>
        <end position="1111"/>
    </location>
</feature>
<evidence type="ECO:0000259" key="5">
    <source>
        <dbReference type="PROSITE" id="PS51455"/>
    </source>
</evidence>
<evidence type="ECO:0000256" key="3">
    <source>
        <dbReference type="PROSITE-ProRule" id="PRU00781"/>
    </source>
</evidence>
<dbReference type="SMART" id="SM00330">
    <property type="entry name" value="PIPKc"/>
    <property type="match status" value="1"/>
</dbReference>
<dbReference type="GO" id="GO:0005524">
    <property type="term" value="F:ATP binding"/>
    <property type="evidence" value="ECO:0007669"/>
    <property type="project" value="UniProtKB-UniRule"/>
</dbReference>
<feature type="region of interest" description="Disordered" evidence="4">
    <location>
        <begin position="1598"/>
        <end position="1617"/>
    </location>
</feature>
<evidence type="ECO:0000313" key="6">
    <source>
        <dbReference type="EMBL" id="OAQ31861.1"/>
    </source>
</evidence>
<keyword evidence="7" id="KW-1185">Reference proteome</keyword>
<dbReference type="GO" id="GO:0010008">
    <property type="term" value="C:endosome membrane"/>
    <property type="evidence" value="ECO:0007669"/>
    <property type="project" value="TreeGrafter"/>
</dbReference>
<evidence type="ECO:0000256" key="1">
    <source>
        <dbReference type="ARBA" id="ARBA00022741"/>
    </source>
</evidence>
<feature type="region of interest" description="Disordered" evidence="4">
    <location>
        <begin position="119"/>
        <end position="156"/>
    </location>
</feature>
<name>A0A197K590_9FUNG</name>
<dbReference type="GO" id="GO:0000329">
    <property type="term" value="C:fungal-type vacuole membrane"/>
    <property type="evidence" value="ECO:0007669"/>
    <property type="project" value="TreeGrafter"/>
</dbReference>
<feature type="compositionally biased region" description="Pro residues" evidence="4">
    <location>
        <begin position="1"/>
        <end position="15"/>
    </location>
</feature>
<reference evidence="6 7" key="1">
    <citation type="submission" date="2016-05" db="EMBL/GenBank/DDBJ databases">
        <title>Genome sequencing reveals origins of a unique bacterial endosymbiosis in the earliest lineages of terrestrial Fungi.</title>
        <authorList>
            <consortium name="DOE Joint Genome Institute"/>
            <person name="Uehling J."/>
            <person name="Gryganskyi A."/>
            <person name="Hameed K."/>
            <person name="Tschaplinski T."/>
            <person name="Misztal P."/>
            <person name="Wu S."/>
            <person name="Desiro A."/>
            <person name="Vande Pol N."/>
            <person name="Du Z.-Y."/>
            <person name="Zienkiewicz A."/>
            <person name="Zienkiewicz K."/>
            <person name="Morin E."/>
            <person name="Tisserant E."/>
            <person name="Splivallo R."/>
            <person name="Hainaut M."/>
            <person name="Henrissat B."/>
            <person name="Ohm R."/>
            <person name="Kuo A."/>
            <person name="Yan J."/>
            <person name="Lipzen A."/>
            <person name="Nolan M."/>
            <person name="Labutti K."/>
            <person name="Barry K."/>
            <person name="Goldstein A."/>
            <person name="Labbe J."/>
            <person name="Schadt C."/>
            <person name="Tuskan G."/>
            <person name="Grigoriev I."/>
            <person name="Martin F."/>
            <person name="Vilgalys R."/>
            <person name="Bonito G."/>
        </authorList>
    </citation>
    <scope>NUCLEOTIDE SEQUENCE [LARGE SCALE GENOMIC DNA]</scope>
    <source>
        <strain evidence="6 7">AG-77</strain>
    </source>
</reference>
<evidence type="ECO:0000313" key="7">
    <source>
        <dbReference type="Proteomes" id="UP000078512"/>
    </source>
</evidence>